<comment type="caution">
    <text evidence="3">The sequence shown here is derived from an EMBL/GenBank/DDBJ whole genome shotgun (WGS) entry which is preliminary data.</text>
</comment>
<dbReference type="InterPro" id="IPR034139">
    <property type="entry name" value="TOPRIM_OLD"/>
</dbReference>
<feature type="domain" description="OLD protein-like TOPRIM" evidence="2">
    <location>
        <begin position="101"/>
        <end position="165"/>
    </location>
</feature>
<accession>A0AAW6YMP4</accession>
<dbReference type="GeneID" id="76833048"/>
<dbReference type="PANTHER" id="PTHR43581">
    <property type="entry name" value="ATP/GTP PHOSPHATASE"/>
    <property type="match status" value="1"/>
</dbReference>
<dbReference type="Pfam" id="PF20469">
    <property type="entry name" value="OLD-like_TOPRIM"/>
    <property type="match status" value="1"/>
</dbReference>
<dbReference type="Pfam" id="PF13175">
    <property type="entry name" value="AAA_15"/>
    <property type="match status" value="1"/>
</dbReference>
<dbReference type="RefSeq" id="WP_267899351.1">
    <property type="nucleotide sequence ID" value="NZ_CP039457.1"/>
</dbReference>
<dbReference type="InterPro" id="IPR041685">
    <property type="entry name" value="AAA_GajA/Old/RecF-like"/>
</dbReference>
<evidence type="ECO:0000259" key="1">
    <source>
        <dbReference type="Pfam" id="PF13175"/>
    </source>
</evidence>
<dbReference type="PANTHER" id="PTHR43581:SF4">
    <property type="entry name" value="ATP_GTP PHOSPHATASE"/>
    <property type="match status" value="1"/>
</dbReference>
<gene>
    <name evidence="3" type="ORF">QP487_03660</name>
</gene>
<dbReference type="AlphaFoldDB" id="A0AAW6YMP4"/>
<dbReference type="CDD" id="cd01026">
    <property type="entry name" value="TOPRIM_OLD"/>
    <property type="match status" value="1"/>
</dbReference>
<dbReference type="Proteomes" id="UP001237917">
    <property type="component" value="Unassembled WGS sequence"/>
</dbReference>
<organism evidence="3 4">
    <name type="scientific">Streptococcus pasteurianus</name>
    <dbReference type="NCBI Taxonomy" id="197614"/>
    <lineage>
        <taxon>Bacteria</taxon>
        <taxon>Bacillati</taxon>
        <taxon>Bacillota</taxon>
        <taxon>Bacilli</taxon>
        <taxon>Lactobacillales</taxon>
        <taxon>Streptococcaceae</taxon>
        <taxon>Streptococcus</taxon>
    </lineage>
</organism>
<dbReference type="EMBL" id="JASOPU010000003">
    <property type="protein sequence ID" value="MDK7292571.1"/>
    <property type="molecule type" value="Genomic_DNA"/>
</dbReference>
<reference evidence="3" key="1">
    <citation type="submission" date="2023-05" db="EMBL/GenBank/DDBJ databases">
        <title>Cataloging the Phylogenetic Diversity of Human Bladder Bacteria.</title>
        <authorList>
            <person name="Du J."/>
        </authorList>
    </citation>
    <scope>NUCLEOTIDE SEQUENCE</scope>
    <source>
        <strain evidence="3">UMB0765</strain>
    </source>
</reference>
<name>A0AAW6YMP4_9STRE</name>
<sequence>MADNGHGNNAVTLLAIEEPEAHLHPVYQRLIYKDVINRNGFPILLTTHSTHITSVAPIKSLVHLHQEAGNTVAHSTASMPMLEGEFLDVERYLDVKRGEIFLGKGVILVEGIAEEYIIPKLAELLGKSLDEKGIVVCNINCTNFKPYMKMLNSLSIPYAVITDGDFYIENVDDRDDSNRNYHVMEKDVKDNDTCGSLGRENAIKTFEALDDSVPENVDLALYFSERGYFIGKYTFEVDMMECTSTEAGERAFTDTFDQLVESSRKQNNFKNRLENQDYEFCLRRIEDQSVGKGRFAQIFSGKCVTDNCPDYVKNAIEYIYAKVDE</sequence>
<protein>
    <submittedName>
        <fullName evidence="3">AAA family ATPase</fullName>
    </submittedName>
</protein>
<proteinExistence type="predicted"/>
<evidence type="ECO:0000313" key="3">
    <source>
        <dbReference type="EMBL" id="MDK7292571.1"/>
    </source>
</evidence>
<evidence type="ECO:0000259" key="2">
    <source>
        <dbReference type="Pfam" id="PF20469"/>
    </source>
</evidence>
<feature type="domain" description="Endonuclease GajA/Old nuclease/RecF-like AAA" evidence="1">
    <location>
        <begin position="9"/>
        <end position="52"/>
    </location>
</feature>
<dbReference type="InterPro" id="IPR051396">
    <property type="entry name" value="Bact_Antivir_Def_Nuclease"/>
</dbReference>
<evidence type="ECO:0000313" key="4">
    <source>
        <dbReference type="Proteomes" id="UP001237917"/>
    </source>
</evidence>